<evidence type="ECO:0000256" key="3">
    <source>
        <dbReference type="SAM" id="MobiDB-lite"/>
    </source>
</evidence>
<accession>A0AAN8X686</accession>
<protein>
    <recommendedName>
        <fullName evidence="4">ENT domain-containing protein</fullName>
    </recommendedName>
</protein>
<dbReference type="GO" id="GO:0005654">
    <property type="term" value="C:nucleoplasm"/>
    <property type="evidence" value="ECO:0007669"/>
    <property type="project" value="TreeGrafter"/>
</dbReference>
<comment type="subcellular location">
    <subcellularLocation>
        <location evidence="1">Nucleus</location>
    </subcellularLocation>
</comment>
<keyword evidence="2" id="KW-0539">Nucleus</keyword>
<evidence type="ECO:0000256" key="2">
    <source>
        <dbReference type="ARBA" id="ARBA00023242"/>
    </source>
</evidence>
<dbReference type="Pfam" id="PF03735">
    <property type="entry name" value="ENT"/>
    <property type="match status" value="1"/>
</dbReference>
<reference evidence="5 6" key="1">
    <citation type="submission" date="2023-11" db="EMBL/GenBank/DDBJ databases">
        <title>Halocaridina rubra genome assembly.</title>
        <authorList>
            <person name="Smith C."/>
        </authorList>
    </citation>
    <scope>NUCLEOTIDE SEQUENCE [LARGE SCALE GENOMIC DNA]</scope>
    <source>
        <strain evidence="5">EP-1</strain>
        <tissue evidence="5">Whole</tissue>
    </source>
</reference>
<dbReference type="InterPro" id="IPR005491">
    <property type="entry name" value="ENT_dom"/>
</dbReference>
<dbReference type="PROSITE" id="PS51138">
    <property type="entry name" value="ENT"/>
    <property type="match status" value="1"/>
</dbReference>
<feature type="domain" description="ENT" evidence="4">
    <location>
        <begin position="23"/>
        <end position="107"/>
    </location>
</feature>
<evidence type="ECO:0000256" key="1">
    <source>
        <dbReference type="ARBA" id="ARBA00004123"/>
    </source>
</evidence>
<comment type="caution">
    <text evidence="5">The sequence shown here is derived from an EMBL/GenBank/DDBJ whole genome shotgun (WGS) entry which is preliminary data.</text>
</comment>
<feature type="compositionally biased region" description="Polar residues" evidence="3">
    <location>
        <begin position="186"/>
        <end position="196"/>
    </location>
</feature>
<feature type="compositionally biased region" description="Basic and acidic residues" evidence="3">
    <location>
        <begin position="201"/>
        <end position="211"/>
    </location>
</feature>
<sequence>MMDIESRRPSKWPQLLDMTKEECQKSLRALELSAYSQTISVLRAQGELTKEKKKLLNDLQNIFSINLERHRAEIRRAVNDEKLNTIAEVLAGPNTGVEWAVEGRRLIPLMPRAPPQTAYTALATRMALLYYGMNAKMPPPASTAMYGKMDDLGCEADATDSEEETDGLRFIPGSMVPPQYNADQGLYTTLPQSQSRLARMPPKENREKKETPVTTASSGGSSGPMSLGHLIGSGVGSDKRKRKRSLSTDHPLPPPPPPPTREPPSLPSVPAKQQTFLANAFAAVRPTTVIEFHLSRRSTDAPDSLF</sequence>
<proteinExistence type="predicted"/>
<dbReference type="Gene3D" id="1.10.1240.40">
    <property type="entry name" value="ENT domain"/>
    <property type="match status" value="1"/>
</dbReference>
<dbReference type="Proteomes" id="UP001381693">
    <property type="component" value="Unassembled WGS sequence"/>
</dbReference>
<keyword evidence="6" id="KW-1185">Reference proteome</keyword>
<dbReference type="PANTHER" id="PTHR16500">
    <property type="entry name" value="BRCA2-INTERACTING TRANSCRIPTIONAL REPRESSOR EMSY"/>
    <property type="match status" value="1"/>
</dbReference>
<dbReference type="InterPro" id="IPR036142">
    <property type="entry name" value="ENT_dom-like_sf"/>
</dbReference>
<organism evidence="5 6">
    <name type="scientific">Halocaridina rubra</name>
    <name type="common">Hawaiian red shrimp</name>
    <dbReference type="NCBI Taxonomy" id="373956"/>
    <lineage>
        <taxon>Eukaryota</taxon>
        <taxon>Metazoa</taxon>
        <taxon>Ecdysozoa</taxon>
        <taxon>Arthropoda</taxon>
        <taxon>Crustacea</taxon>
        <taxon>Multicrustacea</taxon>
        <taxon>Malacostraca</taxon>
        <taxon>Eumalacostraca</taxon>
        <taxon>Eucarida</taxon>
        <taxon>Decapoda</taxon>
        <taxon>Pleocyemata</taxon>
        <taxon>Caridea</taxon>
        <taxon>Atyoidea</taxon>
        <taxon>Atyidae</taxon>
        <taxon>Halocaridina</taxon>
    </lineage>
</organism>
<evidence type="ECO:0000259" key="4">
    <source>
        <dbReference type="PROSITE" id="PS51138"/>
    </source>
</evidence>
<dbReference type="GO" id="GO:0006355">
    <property type="term" value="P:regulation of DNA-templated transcription"/>
    <property type="evidence" value="ECO:0007669"/>
    <property type="project" value="InterPro"/>
</dbReference>
<evidence type="ECO:0000313" key="5">
    <source>
        <dbReference type="EMBL" id="KAK7072799.1"/>
    </source>
</evidence>
<evidence type="ECO:0000313" key="6">
    <source>
        <dbReference type="Proteomes" id="UP001381693"/>
    </source>
</evidence>
<feature type="region of interest" description="Disordered" evidence="3">
    <location>
        <begin position="157"/>
        <end position="273"/>
    </location>
</feature>
<gene>
    <name evidence="5" type="ORF">SK128_019847</name>
</gene>
<dbReference type="SMART" id="SM01191">
    <property type="entry name" value="ENT"/>
    <property type="match status" value="1"/>
</dbReference>
<dbReference type="SUPFAM" id="SSF158639">
    <property type="entry name" value="ENT-like"/>
    <property type="match status" value="1"/>
</dbReference>
<dbReference type="EMBL" id="JAXCGZ010013335">
    <property type="protein sequence ID" value="KAK7072799.1"/>
    <property type="molecule type" value="Genomic_DNA"/>
</dbReference>
<feature type="compositionally biased region" description="Pro residues" evidence="3">
    <location>
        <begin position="251"/>
        <end position="267"/>
    </location>
</feature>
<dbReference type="InterPro" id="IPR033482">
    <property type="entry name" value="EMSY"/>
</dbReference>
<dbReference type="AlphaFoldDB" id="A0AAN8X686"/>
<dbReference type="PANTHER" id="PTHR16500:SF3">
    <property type="entry name" value="BRCA2-INTERACTING TRANSCRIPTIONAL REPRESSOR EMSY"/>
    <property type="match status" value="1"/>
</dbReference>
<name>A0AAN8X686_HALRR</name>